<reference evidence="1" key="2">
    <citation type="submission" date="2020-09" db="EMBL/GenBank/DDBJ databases">
        <authorList>
            <person name="Sun Q."/>
            <person name="Kim S."/>
        </authorList>
    </citation>
    <scope>NUCLEOTIDE SEQUENCE</scope>
    <source>
        <strain evidence="1">KCTC 22169</strain>
    </source>
</reference>
<sequence length="177" mass="19750">MGARRKRQRPLRHAAKTALLVVGEGPDDQAFIKHMNRVFRDDSTGIRATVQKESGGSPENIIANTLRKYKNGAYERRFIVLDSDVPVSDASQKEAEKKGYTLILWAPLCLEGALLDVLGESFRPGETSQSMKDRLHPRLKAHHTEPEAYEDLFPKPVLADTTNESVVSVRKALTGQK</sequence>
<evidence type="ECO:0000313" key="2">
    <source>
        <dbReference type="Proteomes" id="UP000626148"/>
    </source>
</evidence>
<dbReference type="EMBL" id="BMXR01000002">
    <property type="protein sequence ID" value="GGX46266.1"/>
    <property type="molecule type" value="Genomic_DNA"/>
</dbReference>
<reference evidence="1" key="1">
    <citation type="journal article" date="2014" name="Int. J. Syst. Evol. Microbiol.">
        <title>Complete genome sequence of Corynebacterium casei LMG S-19264T (=DSM 44701T), isolated from a smear-ripened cheese.</title>
        <authorList>
            <consortium name="US DOE Joint Genome Institute (JGI-PGF)"/>
            <person name="Walter F."/>
            <person name="Albersmeier A."/>
            <person name="Kalinowski J."/>
            <person name="Ruckert C."/>
        </authorList>
    </citation>
    <scope>NUCLEOTIDE SEQUENCE</scope>
    <source>
        <strain evidence="1">KCTC 22169</strain>
    </source>
</reference>
<accession>A0A918K407</accession>
<proteinExistence type="predicted"/>
<organism evidence="1 2">
    <name type="scientific">Saccharospirillum salsuginis</name>
    <dbReference type="NCBI Taxonomy" id="418750"/>
    <lineage>
        <taxon>Bacteria</taxon>
        <taxon>Pseudomonadati</taxon>
        <taxon>Pseudomonadota</taxon>
        <taxon>Gammaproteobacteria</taxon>
        <taxon>Oceanospirillales</taxon>
        <taxon>Saccharospirillaceae</taxon>
        <taxon>Saccharospirillum</taxon>
    </lineage>
</organism>
<evidence type="ECO:0008006" key="3">
    <source>
        <dbReference type="Google" id="ProtNLM"/>
    </source>
</evidence>
<name>A0A918K407_9GAMM</name>
<dbReference type="RefSeq" id="WP_189607544.1">
    <property type="nucleotide sequence ID" value="NZ_BMXR01000002.1"/>
</dbReference>
<dbReference type="AlphaFoldDB" id="A0A918K407"/>
<evidence type="ECO:0000313" key="1">
    <source>
        <dbReference type="EMBL" id="GGX46266.1"/>
    </source>
</evidence>
<keyword evidence="2" id="KW-1185">Reference proteome</keyword>
<comment type="caution">
    <text evidence="1">The sequence shown here is derived from an EMBL/GenBank/DDBJ whole genome shotgun (WGS) entry which is preliminary data.</text>
</comment>
<protein>
    <recommendedName>
        <fullName evidence="3">RloB-like protein</fullName>
    </recommendedName>
</protein>
<dbReference type="Proteomes" id="UP000626148">
    <property type="component" value="Unassembled WGS sequence"/>
</dbReference>
<gene>
    <name evidence="1" type="ORF">GCM10007392_11670</name>
</gene>